<dbReference type="Pfam" id="PF02182">
    <property type="entry name" value="SAD_SRA"/>
    <property type="match status" value="1"/>
</dbReference>
<dbReference type="PROSITE" id="PS51015">
    <property type="entry name" value="YDG"/>
    <property type="match status" value="1"/>
</dbReference>
<comment type="subcellular location">
    <subcellularLocation>
        <location evidence="2">Nucleus</location>
    </subcellularLocation>
</comment>
<gene>
    <name evidence="5" type="ORF">K444DRAFT_548988</name>
</gene>
<dbReference type="GO" id="GO:0044027">
    <property type="term" value="P:negative regulation of gene expression via chromosomal CpG island methylation"/>
    <property type="evidence" value="ECO:0007669"/>
    <property type="project" value="TreeGrafter"/>
</dbReference>
<dbReference type="SUPFAM" id="SSF88697">
    <property type="entry name" value="PUA domain-like"/>
    <property type="match status" value="1"/>
</dbReference>
<dbReference type="InterPro" id="IPR045134">
    <property type="entry name" value="UHRF1/2-like"/>
</dbReference>
<dbReference type="AlphaFoldDB" id="A0A2J6SFV1"/>
<keyword evidence="6" id="KW-1185">Reference proteome</keyword>
<dbReference type="InterPro" id="IPR003105">
    <property type="entry name" value="SRA_YDG"/>
</dbReference>
<protein>
    <recommendedName>
        <fullName evidence="4">YDG domain-containing protein</fullName>
    </recommendedName>
</protein>
<dbReference type="GeneID" id="36584491"/>
<dbReference type="RefSeq" id="XP_024726537.1">
    <property type="nucleotide sequence ID" value="XM_024876412.1"/>
</dbReference>
<accession>A0A2J6SFV1</accession>
<dbReference type="GO" id="GO:0061630">
    <property type="term" value="F:ubiquitin protein ligase activity"/>
    <property type="evidence" value="ECO:0007669"/>
    <property type="project" value="TreeGrafter"/>
</dbReference>
<organism evidence="5 6">
    <name type="scientific">Hyaloscypha bicolor E</name>
    <dbReference type="NCBI Taxonomy" id="1095630"/>
    <lineage>
        <taxon>Eukaryota</taxon>
        <taxon>Fungi</taxon>
        <taxon>Dikarya</taxon>
        <taxon>Ascomycota</taxon>
        <taxon>Pezizomycotina</taxon>
        <taxon>Leotiomycetes</taxon>
        <taxon>Helotiales</taxon>
        <taxon>Hyaloscyphaceae</taxon>
        <taxon>Hyaloscypha</taxon>
        <taxon>Hyaloscypha bicolor</taxon>
    </lineage>
</organism>
<sequence length="291" mass="32415">NRSQLESFHLKGTLNMIQNPNNHFPVEYQQVAKHLFDKFELQKWGAEDQGMADSKGKKRSNDSEQKSKSTKRPKGDSTQIKVTRPAPTSHPIYGTNGPLHHIFRYLAENGPSYKVADGYNSREFRIYGDNGLSVGDFWILRIAAHRDGVHGERIAGISGDSINGAFSVVASGCSMDKDQGNVLLYTESGAEETTSKAPEMEKKGTKALLRSVETKQPIRVIRGAGQWHGAPSCGFRYDGLYKAAESTVRENTKGGKYFEFKLVRLSGQDVINTKVPDRKQRKQCEDAKLGY</sequence>
<dbReference type="EMBL" id="KZ613920">
    <property type="protein sequence ID" value="PMD49633.1"/>
    <property type="molecule type" value="Genomic_DNA"/>
</dbReference>
<evidence type="ECO:0000259" key="4">
    <source>
        <dbReference type="PROSITE" id="PS51015"/>
    </source>
</evidence>
<evidence type="ECO:0000313" key="5">
    <source>
        <dbReference type="EMBL" id="PMD49633.1"/>
    </source>
</evidence>
<dbReference type="GO" id="GO:0005634">
    <property type="term" value="C:nucleus"/>
    <property type="evidence" value="ECO:0007669"/>
    <property type="project" value="UniProtKB-SubCell"/>
</dbReference>
<reference evidence="5 6" key="1">
    <citation type="submission" date="2016-04" db="EMBL/GenBank/DDBJ databases">
        <title>A degradative enzymes factory behind the ericoid mycorrhizal symbiosis.</title>
        <authorList>
            <consortium name="DOE Joint Genome Institute"/>
            <person name="Martino E."/>
            <person name="Morin E."/>
            <person name="Grelet G."/>
            <person name="Kuo A."/>
            <person name="Kohler A."/>
            <person name="Daghino S."/>
            <person name="Barry K."/>
            <person name="Choi C."/>
            <person name="Cichocki N."/>
            <person name="Clum A."/>
            <person name="Copeland A."/>
            <person name="Hainaut M."/>
            <person name="Haridas S."/>
            <person name="Labutti K."/>
            <person name="Lindquist E."/>
            <person name="Lipzen A."/>
            <person name="Khouja H.-R."/>
            <person name="Murat C."/>
            <person name="Ohm R."/>
            <person name="Olson A."/>
            <person name="Spatafora J."/>
            <person name="Veneault-Fourrey C."/>
            <person name="Henrissat B."/>
            <person name="Grigoriev I."/>
            <person name="Martin F."/>
            <person name="Perotto S."/>
        </authorList>
    </citation>
    <scope>NUCLEOTIDE SEQUENCE [LARGE SCALE GENOMIC DNA]</scope>
    <source>
        <strain evidence="5 6">E</strain>
    </source>
</reference>
<name>A0A2J6SFV1_9HELO</name>
<dbReference type="InterPro" id="IPR015947">
    <property type="entry name" value="PUA-like_sf"/>
</dbReference>
<proteinExistence type="predicted"/>
<dbReference type="InterPro" id="IPR036987">
    <property type="entry name" value="SRA-YDG_sf"/>
</dbReference>
<dbReference type="PANTHER" id="PTHR14140">
    <property type="entry name" value="E3 UBIQUITIN-PROTEIN LIGASE UHRF-RELATED"/>
    <property type="match status" value="1"/>
</dbReference>
<dbReference type="STRING" id="1095630.A0A2J6SFV1"/>
<feature type="non-terminal residue" evidence="5">
    <location>
        <position position="1"/>
    </location>
</feature>
<dbReference type="OrthoDB" id="2270193at2759"/>
<dbReference type="GO" id="GO:0016567">
    <property type="term" value="P:protein ubiquitination"/>
    <property type="evidence" value="ECO:0007669"/>
    <property type="project" value="TreeGrafter"/>
</dbReference>
<evidence type="ECO:0000256" key="2">
    <source>
        <dbReference type="PROSITE-ProRule" id="PRU00358"/>
    </source>
</evidence>
<dbReference type="InParanoid" id="A0A2J6SFV1"/>
<feature type="region of interest" description="Disordered" evidence="3">
    <location>
        <begin position="47"/>
        <end position="93"/>
    </location>
</feature>
<evidence type="ECO:0000256" key="1">
    <source>
        <dbReference type="ARBA" id="ARBA00023242"/>
    </source>
</evidence>
<evidence type="ECO:0000313" key="6">
    <source>
        <dbReference type="Proteomes" id="UP000235371"/>
    </source>
</evidence>
<dbReference type="PANTHER" id="PTHR14140:SF27">
    <property type="entry name" value="OS04G0289800 PROTEIN"/>
    <property type="match status" value="1"/>
</dbReference>
<evidence type="ECO:0000256" key="3">
    <source>
        <dbReference type="SAM" id="MobiDB-lite"/>
    </source>
</evidence>
<feature type="domain" description="YDG" evidence="4">
    <location>
        <begin position="127"/>
        <end position="264"/>
    </location>
</feature>
<dbReference type="Proteomes" id="UP000235371">
    <property type="component" value="Unassembled WGS sequence"/>
</dbReference>
<dbReference type="Gene3D" id="2.30.280.10">
    <property type="entry name" value="SRA-YDG"/>
    <property type="match status" value="1"/>
</dbReference>
<dbReference type="SMART" id="SM00466">
    <property type="entry name" value="SRA"/>
    <property type="match status" value="1"/>
</dbReference>
<keyword evidence="1 2" id="KW-0539">Nucleus</keyword>